<evidence type="ECO:0000313" key="1">
    <source>
        <dbReference type="EMBL" id="QBR94251.1"/>
    </source>
</evidence>
<evidence type="ECO:0000313" key="2">
    <source>
        <dbReference type="Proteomes" id="UP000294894"/>
    </source>
</evidence>
<sequence>MAADPFDWQVTKGGTVLVSRGGRAVVTVGGRAGERLAAQLAGCDDARAQQLLARATGNYKRGNERRR</sequence>
<reference evidence="1 2" key="1">
    <citation type="submission" date="2019-03" db="EMBL/GenBank/DDBJ databases">
        <title>Three New Species of Nocardioides, Nocardioides euryhalodurans sp. nov., Nocardioides seonyuensis sp. nov. and Nocardioides eburneoflavus sp. nov., Iolated from Soil.</title>
        <authorList>
            <person name="Roh S.G."/>
            <person name="Lee C."/>
            <person name="Kim M.-K."/>
            <person name="Kim S.B."/>
        </authorList>
    </citation>
    <scope>NUCLEOTIDE SEQUENCE [LARGE SCALE GENOMIC DNA]</scope>
    <source>
        <strain evidence="1 2">MMS17-SY117</strain>
    </source>
</reference>
<dbReference type="AlphaFoldDB" id="A0A4P7GQW6"/>
<name>A0A4P7GQW6_9ACTN</name>
<keyword evidence="2" id="KW-1185">Reference proteome</keyword>
<dbReference type="Proteomes" id="UP000294894">
    <property type="component" value="Chromosome"/>
</dbReference>
<gene>
    <name evidence="1" type="ORF">EXE57_00845</name>
</gene>
<accession>A0A4P7GQW6</accession>
<protein>
    <submittedName>
        <fullName evidence="1">Uncharacterized protein</fullName>
    </submittedName>
</protein>
<dbReference type="EMBL" id="CP038267">
    <property type="protein sequence ID" value="QBR94251.1"/>
    <property type="molecule type" value="Genomic_DNA"/>
</dbReference>
<proteinExistence type="predicted"/>
<dbReference type="OrthoDB" id="7869604at2"/>
<organism evidence="1 2">
    <name type="scientific">Nocardioides euryhalodurans</name>
    <dbReference type="NCBI Taxonomy" id="2518370"/>
    <lineage>
        <taxon>Bacteria</taxon>
        <taxon>Bacillati</taxon>
        <taxon>Actinomycetota</taxon>
        <taxon>Actinomycetes</taxon>
        <taxon>Propionibacteriales</taxon>
        <taxon>Nocardioidaceae</taxon>
        <taxon>Nocardioides</taxon>
    </lineage>
</organism>
<dbReference type="KEGG" id="noy:EXE57_00845"/>